<protein>
    <submittedName>
        <fullName evidence="1">Uncharacterized protein</fullName>
    </submittedName>
</protein>
<reference evidence="2" key="2">
    <citation type="submission" date="2011-02" db="EMBL/GenBank/DDBJ databases">
        <title>The complete genome of Syntrophobotulus glycolicus DSM 8271.</title>
        <authorList>
            <person name="Lucas S."/>
            <person name="Copeland A."/>
            <person name="Lapidus A."/>
            <person name="Bruce D."/>
            <person name="Goodwin L."/>
            <person name="Pitluck S."/>
            <person name="Kyrpides N."/>
            <person name="Mavromatis K."/>
            <person name="Pagani I."/>
            <person name="Ivanova N."/>
            <person name="Mikhailova N."/>
            <person name="Chertkov O."/>
            <person name="Held B."/>
            <person name="Detter J.C."/>
            <person name="Tapia R."/>
            <person name="Han C."/>
            <person name="Land M."/>
            <person name="Hauser L."/>
            <person name="Markowitz V."/>
            <person name="Cheng J.-F."/>
            <person name="Hugenholtz P."/>
            <person name="Woyke T."/>
            <person name="Wu D."/>
            <person name="Spring S."/>
            <person name="Schroeder M."/>
            <person name="Brambilla E."/>
            <person name="Klenk H.-P."/>
            <person name="Eisen J.A."/>
        </authorList>
    </citation>
    <scope>NUCLEOTIDE SEQUENCE [LARGE SCALE GENOMIC DNA]</scope>
    <source>
        <strain evidence="2">DSM 8271 / FlGlyR</strain>
    </source>
</reference>
<dbReference type="EMBL" id="CP002547">
    <property type="protein sequence ID" value="ADY56943.1"/>
    <property type="molecule type" value="Genomic_DNA"/>
</dbReference>
<dbReference type="KEGG" id="sgy:Sgly_2667"/>
<evidence type="ECO:0000313" key="1">
    <source>
        <dbReference type="EMBL" id="ADY56943.1"/>
    </source>
</evidence>
<gene>
    <name evidence="1" type="ordered locus">Sgly_2667</name>
</gene>
<dbReference type="HOGENOM" id="CLU_1383570_0_0_9"/>
<proteinExistence type="predicted"/>
<keyword evidence="2" id="KW-1185">Reference proteome</keyword>
<accession>F0SX83</accession>
<name>F0SX83_SYNGF</name>
<dbReference type="AlphaFoldDB" id="F0SX83"/>
<dbReference type="Proteomes" id="UP000007488">
    <property type="component" value="Chromosome"/>
</dbReference>
<dbReference type="RefSeq" id="WP_013625763.1">
    <property type="nucleotide sequence ID" value="NC_015172.1"/>
</dbReference>
<sequence>MTGHLVTHIWQYKYPFLVLRLLLSYPLCNWTAEYYLRSREYETGLEFIRFARKILDANVGRIPALELEIYDRKLITMNLVLLDYLNRWNSYIEYFDSTLASKPYVIQYKKEKQPAVNDKYMIGEDSRFVQVHFLYPMDQRYDITCRKLSRQSAGKNVEHLKRHSRSMLQWEDLDRRYAQIIDRLNWLLKGEYAFAGI</sequence>
<evidence type="ECO:0000313" key="2">
    <source>
        <dbReference type="Proteomes" id="UP000007488"/>
    </source>
</evidence>
<reference evidence="1 2" key="1">
    <citation type="journal article" date="2011" name="Stand. Genomic Sci.">
        <title>Complete genome sequence of Syntrophobotulus glycolicus type strain (FlGlyR).</title>
        <authorList>
            <person name="Han C."/>
            <person name="Mwirichia R."/>
            <person name="Chertkov O."/>
            <person name="Held B."/>
            <person name="Lapidus A."/>
            <person name="Nolan M."/>
            <person name="Lucas S."/>
            <person name="Hammon N."/>
            <person name="Deshpande S."/>
            <person name="Cheng J.F."/>
            <person name="Tapia R."/>
            <person name="Goodwin L."/>
            <person name="Pitluck S."/>
            <person name="Huntemann M."/>
            <person name="Liolios K."/>
            <person name="Ivanova N."/>
            <person name="Pagani I."/>
            <person name="Mavromatis K."/>
            <person name="Ovchinikova G."/>
            <person name="Pati A."/>
            <person name="Chen A."/>
            <person name="Palaniappan K."/>
            <person name="Land M."/>
            <person name="Hauser L."/>
            <person name="Brambilla E.M."/>
            <person name="Rohde M."/>
            <person name="Spring S."/>
            <person name="Sikorski J."/>
            <person name="Goker M."/>
            <person name="Woyke T."/>
            <person name="Bristow J."/>
            <person name="Eisen J.A."/>
            <person name="Markowitz V."/>
            <person name="Hugenholtz P."/>
            <person name="Kyrpides N.C."/>
            <person name="Klenk H.P."/>
            <person name="Detter J.C."/>
        </authorList>
    </citation>
    <scope>NUCLEOTIDE SEQUENCE [LARGE SCALE GENOMIC DNA]</scope>
    <source>
        <strain evidence="2">DSM 8271 / FlGlyR</strain>
    </source>
</reference>
<dbReference type="OrthoDB" id="2084426at2"/>
<organism evidence="1 2">
    <name type="scientific">Syntrophobotulus glycolicus (strain DSM 8271 / FlGlyR)</name>
    <dbReference type="NCBI Taxonomy" id="645991"/>
    <lineage>
        <taxon>Bacteria</taxon>
        <taxon>Bacillati</taxon>
        <taxon>Bacillota</taxon>
        <taxon>Clostridia</taxon>
        <taxon>Eubacteriales</taxon>
        <taxon>Desulfitobacteriaceae</taxon>
        <taxon>Syntrophobotulus</taxon>
    </lineage>
</organism>